<dbReference type="Proteomes" id="UP000073604">
    <property type="component" value="Chromosome"/>
</dbReference>
<reference evidence="2" key="1">
    <citation type="submission" date="2016-03" db="EMBL/GenBank/DDBJ databases">
        <authorList>
            <person name="Oger P.M."/>
        </authorList>
    </citation>
    <scope>NUCLEOTIDE SEQUENCE [LARGE SCALE GENOMIC DNA]</scope>
    <source>
        <strain evidence="2">OG-1</strain>
    </source>
</reference>
<dbReference type="STRING" id="53952.A0127_08885"/>
<dbReference type="Gene3D" id="3.40.30.10">
    <property type="entry name" value="Glutaredoxin"/>
    <property type="match status" value="1"/>
</dbReference>
<dbReference type="SUPFAM" id="SSF52833">
    <property type="entry name" value="Thioredoxin-like"/>
    <property type="match status" value="1"/>
</dbReference>
<dbReference type="AlphaFoldDB" id="A0A142CWW6"/>
<evidence type="ECO:0000313" key="2">
    <source>
        <dbReference type="Proteomes" id="UP000073604"/>
    </source>
</evidence>
<dbReference type="EMBL" id="CP014750">
    <property type="protein sequence ID" value="AMQ19268.1"/>
    <property type="molecule type" value="Genomic_DNA"/>
</dbReference>
<proteinExistence type="predicted"/>
<evidence type="ECO:0000313" key="1">
    <source>
        <dbReference type="EMBL" id="AMQ19268.1"/>
    </source>
</evidence>
<dbReference type="InterPro" id="IPR036249">
    <property type="entry name" value="Thioredoxin-like_sf"/>
</dbReference>
<dbReference type="KEGG" id="tpep:A0127_08885"/>
<sequence length="194" mass="21513">MKKTGILLMLLVLVGFASACLGSDSNTSSQTSTESPKYVDVNGTKIYLDQIHFYMYGAKTCPHCRNMKTQIPSVYGEDALTYYELIDNETNMELFRQLNQLTGITGVPAIAIVYNDSLQAIFEGEFKVNATPEIIATAMKENGVIMVVQGQIYLLPRNDPRYSALIDALRTIFVEHRGVDVQSVLEKLKSNSTG</sequence>
<accession>A0A142CWW6</accession>
<protein>
    <submittedName>
        <fullName evidence="1">Glutaredoxin</fullName>
    </submittedName>
</protein>
<gene>
    <name evidence="1" type="ORF">A0127_08885</name>
</gene>
<name>A0A142CWW6_9EURY</name>
<organism evidence="1 2">
    <name type="scientific">Thermococcus peptonophilus</name>
    <dbReference type="NCBI Taxonomy" id="53952"/>
    <lineage>
        <taxon>Archaea</taxon>
        <taxon>Methanobacteriati</taxon>
        <taxon>Methanobacteriota</taxon>
        <taxon>Thermococci</taxon>
        <taxon>Thermococcales</taxon>
        <taxon>Thermococcaceae</taxon>
        <taxon>Thermococcus</taxon>
    </lineage>
</organism>
<dbReference type="OrthoDB" id="73564at2157"/>
<dbReference type="PROSITE" id="PS51257">
    <property type="entry name" value="PROKAR_LIPOPROTEIN"/>
    <property type="match status" value="1"/>
</dbReference>
<keyword evidence="2" id="KW-1185">Reference proteome</keyword>